<evidence type="ECO:0000256" key="3">
    <source>
        <dbReference type="ARBA" id="ARBA00023015"/>
    </source>
</evidence>
<dbReference type="Gene3D" id="1.10.1740.10">
    <property type="match status" value="1"/>
</dbReference>
<gene>
    <name evidence="7" type="ORF">GCM10010912_17990</name>
</gene>
<feature type="domain" description="RNA polymerase sigma-70 region 2" evidence="6">
    <location>
        <begin position="23"/>
        <end position="94"/>
    </location>
</feature>
<accession>A0A917C718</accession>
<dbReference type="SUPFAM" id="SSF46894">
    <property type="entry name" value="C-terminal effector domain of the bipartite response regulators"/>
    <property type="match status" value="1"/>
</dbReference>
<protein>
    <recommendedName>
        <fullName evidence="2">RNA polymerase sigma factor SigS</fullName>
    </recommendedName>
</protein>
<reference evidence="7" key="1">
    <citation type="journal article" date="2014" name="Int. J. Syst. Evol. Microbiol.">
        <title>Complete genome sequence of Corynebacterium casei LMG S-19264T (=DSM 44701T), isolated from a smear-ripened cheese.</title>
        <authorList>
            <consortium name="US DOE Joint Genome Institute (JGI-PGF)"/>
            <person name="Walter F."/>
            <person name="Albersmeier A."/>
            <person name="Kalinowski J."/>
            <person name="Ruckert C."/>
        </authorList>
    </citation>
    <scope>NUCLEOTIDE SEQUENCE</scope>
    <source>
        <strain evidence="7">CGMCC 1.16134</strain>
    </source>
</reference>
<evidence type="ECO:0000256" key="1">
    <source>
        <dbReference type="ARBA" id="ARBA00007788"/>
    </source>
</evidence>
<evidence type="ECO:0000256" key="4">
    <source>
        <dbReference type="ARBA" id="ARBA00023163"/>
    </source>
</evidence>
<evidence type="ECO:0000259" key="6">
    <source>
        <dbReference type="Pfam" id="PF04542"/>
    </source>
</evidence>
<dbReference type="InterPro" id="IPR016032">
    <property type="entry name" value="Sig_transdc_resp-reg_C-effctor"/>
</dbReference>
<proteinExistence type="inferred from homology"/>
<dbReference type="NCBIfam" id="TIGR02937">
    <property type="entry name" value="sigma70-ECF"/>
    <property type="match status" value="1"/>
</dbReference>
<comment type="function">
    <text evidence="5">Sigma factors are initiation factors that promote the attachment of RNA polymerase to specific initiation sites and are then released. Sigma-S contributes to the protection against external stress, thus playing a role in cellular fitness and survival.</text>
</comment>
<dbReference type="RefSeq" id="WP_189024007.1">
    <property type="nucleotide sequence ID" value="NZ_BMKR01000006.1"/>
</dbReference>
<dbReference type="InterPro" id="IPR014284">
    <property type="entry name" value="RNA_pol_sigma-70_dom"/>
</dbReference>
<dbReference type="AlphaFoldDB" id="A0A917C718"/>
<keyword evidence="4" id="KW-0804">Transcription</keyword>
<dbReference type="Pfam" id="PF04542">
    <property type="entry name" value="Sigma70_r2"/>
    <property type="match status" value="1"/>
</dbReference>
<keyword evidence="3" id="KW-0805">Transcription regulation</keyword>
<evidence type="ECO:0000313" key="8">
    <source>
        <dbReference type="Proteomes" id="UP000637643"/>
    </source>
</evidence>
<evidence type="ECO:0000256" key="2">
    <source>
        <dbReference type="ARBA" id="ARBA00021245"/>
    </source>
</evidence>
<dbReference type="SUPFAM" id="SSF88946">
    <property type="entry name" value="Sigma2 domain of RNA polymerase sigma factors"/>
    <property type="match status" value="1"/>
</dbReference>
<dbReference type="InterPro" id="IPR050239">
    <property type="entry name" value="Sigma-70_RNA_pol_init_factors"/>
</dbReference>
<dbReference type="GO" id="GO:0003677">
    <property type="term" value="F:DNA binding"/>
    <property type="evidence" value="ECO:0007669"/>
    <property type="project" value="InterPro"/>
</dbReference>
<dbReference type="Proteomes" id="UP000637643">
    <property type="component" value="Unassembled WGS sequence"/>
</dbReference>
<name>A0A917C718_9BACL</name>
<dbReference type="PANTHER" id="PTHR30603">
    <property type="entry name" value="RNA POLYMERASE SIGMA FACTOR RPO"/>
    <property type="match status" value="1"/>
</dbReference>
<comment type="caution">
    <text evidence="7">The sequence shown here is derived from an EMBL/GenBank/DDBJ whole genome shotgun (WGS) entry which is preliminary data.</text>
</comment>
<evidence type="ECO:0000313" key="7">
    <source>
        <dbReference type="EMBL" id="GGF73190.1"/>
    </source>
</evidence>
<reference evidence="7" key="2">
    <citation type="submission" date="2020-09" db="EMBL/GenBank/DDBJ databases">
        <authorList>
            <person name="Sun Q."/>
            <person name="Zhou Y."/>
        </authorList>
    </citation>
    <scope>NUCLEOTIDE SEQUENCE</scope>
    <source>
        <strain evidence="7">CGMCC 1.16134</strain>
    </source>
</reference>
<keyword evidence="8" id="KW-1185">Reference proteome</keyword>
<comment type="similarity">
    <text evidence="1">Belongs to the sigma-70 factor family.</text>
</comment>
<dbReference type="GO" id="GO:0003700">
    <property type="term" value="F:DNA-binding transcription factor activity"/>
    <property type="evidence" value="ECO:0007669"/>
    <property type="project" value="InterPro"/>
</dbReference>
<sequence>MRKIPIKRIRDSHPQLGTKEECYLNHYKMVYKIARRYEHLRKYGIDMDDLISEGTIGLLNAYDRFDIEKTTAKMFSTFAYPYIRGFILRYLEGRAQLIHIPYHSNENPKTIININRKVRFKDGSSLEVSEIIPINEDSTRLQIECFIESLPQKEQTTTTMLMAGFTAEMIGQKIGVSSNTVGTYKKIIGKKYLEMAR</sequence>
<dbReference type="InterPro" id="IPR007627">
    <property type="entry name" value="RNA_pol_sigma70_r2"/>
</dbReference>
<evidence type="ECO:0000256" key="5">
    <source>
        <dbReference type="ARBA" id="ARBA00024701"/>
    </source>
</evidence>
<organism evidence="7 8">
    <name type="scientific">Paenibacillus albidus</name>
    <dbReference type="NCBI Taxonomy" id="2041023"/>
    <lineage>
        <taxon>Bacteria</taxon>
        <taxon>Bacillati</taxon>
        <taxon>Bacillota</taxon>
        <taxon>Bacilli</taxon>
        <taxon>Bacillales</taxon>
        <taxon>Paenibacillaceae</taxon>
        <taxon>Paenibacillus</taxon>
    </lineage>
</organism>
<dbReference type="PANTHER" id="PTHR30603:SF47">
    <property type="entry name" value="RNA POLYMERASE SIGMA FACTOR SIGD, CHLOROPLASTIC"/>
    <property type="match status" value="1"/>
</dbReference>
<dbReference type="GO" id="GO:0006352">
    <property type="term" value="P:DNA-templated transcription initiation"/>
    <property type="evidence" value="ECO:0007669"/>
    <property type="project" value="InterPro"/>
</dbReference>
<dbReference type="EMBL" id="BMKR01000006">
    <property type="protein sequence ID" value="GGF73190.1"/>
    <property type="molecule type" value="Genomic_DNA"/>
</dbReference>
<dbReference type="InterPro" id="IPR013325">
    <property type="entry name" value="RNA_pol_sigma_r2"/>
</dbReference>